<protein>
    <recommendedName>
        <fullName evidence="5">Transport permease protein</fullName>
    </recommendedName>
</protein>
<feature type="transmembrane region" description="Helical" evidence="5">
    <location>
        <begin position="176"/>
        <end position="195"/>
    </location>
</feature>
<gene>
    <name evidence="7" type="ORF">BU251_00460</name>
</gene>
<dbReference type="GO" id="GO:0043190">
    <property type="term" value="C:ATP-binding cassette (ABC) transporter complex"/>
    <property type="evidence" value="ECO:0007669"/>
    <property type="project" value="InterPro"/>
</dbReference>
<accession>A0A410P291</accession>
<dbReference type="InterPro" id="IPR047817">
    <property type="entry name" value="ABC2_TM_bact-type"/>
</dbReference>
<evidence type="ECO:0000313" key="8">
    <source>
        <dbReference type="Proteomes" id="UP000287243"/>
    </source>
</evidence>
<evidence type="ECO:0000256" key="2">
    <source>
        <dbReference type="ARBA" id="ARBA00022692"/>
    </source>
</evidence>
<dbReference type="PROSITE" id="PS51012">
    <property type="entry name" value="ABC_TM2"/>
    <property type="match status" value="1"/>
</dbReference>
<dbReference type="Pfam" id="PF01061">
    <property type="entry name" value="ABC2_membrane"/>
    <property type="match status" value="1"/>
</dbReference>
<dbReference type="OrthoDB" id="9788252at2"/>
<evidence type="ECO:0000256" key="5">
    <source>
        <dbReference type="RuleBase" id="RU361157"/>
    </source>
</evidence>
<evidence type="ECO:0000256" key="4">
    <source>
        <dbReference type="ARBA" id="ARBA00023136"/>
    </source>
</evidence>
<keyword evidence="8" id="KW-1185">Reference proteome</keyword>
<keyword evidence="5" id="KW-1003">Cell membrane</keyword>
<comment type="subcellular location">
    <subcellularLocation>
        <location evidence="5">Cell membrane</location>
        <topology evidence="5">Multi-pass membrane protein</topology>
    </subcellularLocation>
    <subcellularLocation>
        <location evidence="1">Membrane</location>
        <topology evidence="1">Multi-pass membrane protein</topology>
    </subcellularLocation>
</comment>
<evidence type="ECO:0000256" key="1">
    <source>
        <dbReference type="ARBA" id="ARBA00004141"/>
    </source>
</evidence>
<dbReference type="AlphaFoldDB" id="A0A410P291"/>
<dbReference type="PIRSF" id="PIRSF006648">
    <property type="entry name" value="DrrB"/>
    <property type="match status" value="1"/>
</dbReference>
<proteinExistence type="inferred from homology"/>
<evidence type="ECO:0000313" key="7">
    <source>
        <dbReference type="EMBL" id="QAT16317.1"/>
    </source>
</evidence>
<dbReference type="PANTHER" id="PTHR43229:SF2">
    <property type="entry name" value="NODULATION PROTEIN J"/>
    <property type="match status" value="1"/>
</dbReference>
<dbReference type="InterPro" id="IPR000412">
    <property type="entry name" value="ABC_2_transport"/>
</dbReference>
<feature type="transmembrane region" description="Helical" evidence="5">
    <location>
        <begin position="232"/>
        <end position="254"/>
    </location>
</feature>
<dbReference type="Proteomes" id="UP000287243">
    <property type="component" value="Chromosome"/>
</dbReference>
<keyword evidence="5" id="KW-0813">Transport</keyword>
<reference evidence="7 8" key="1">
    <citation type="submission" date="2017-01" db="EMBL/GenBank/DDBJ databases">
        <title>First insights into the biology of 'candidatus Vampirococcus archaeovorus'.</title>
        <authorList>
            <person name="Kizina J."/>
            <person name="Jordan S."/>
            <person name="Stueber K."/>
            <person name="Reinhardt R."/>
            <person name="Harder J."/>
        </authorList>
    </citation>
    <scope>NUCLEOTIDE SEQUENCE [LARGE SCALE GENOMIC DNA]</scope>
    <source>
        <strain evidence="7 8">LiM</strain>
    </source>
</reference>
<comment type="similarity">
    <text evidence="5">Belongs to the ABC-2 integral membrane protein family.</text>
</comment>
<dbReference type="GO" id="GO:0140359">
    <property type="term" value="F:ABC-type transporter activity"/>
    <property type="evidence" value="ECO:0007669"/>
    <property type="project" value="InterPro"/>
</dbReference>
<dbReference type="RefSeq" id="WP_128698952.1">
    <property type="nucleotide sequence ID" value="NZ_CP019384.1"/>
</dbReference>
<evidence type="ECO:0000259" key="6">
    <source>
        <dbReference type="PROSITE" id="PS51012"/>
    </source>
</evidence>
<keyword evidence="2 5" id="KW-0812">Transmembrane</keyword>
<keyword evidence="3 5" id="KW-1133">Transmembrane helix</keyword>
<dbReference type="EMBL" id="CP019384">
    <property type="protein sequence ID" value="QAT16317.1"/>
    <property type="molecule type" value="Genomic_DNA"/>
</dbReference>
<feature type="transmembrane region" description="Helical" evidence="5">
    <location>
        <begin position="63"/>
        <end position="82"/>
    </location>
</feature>
<feature type="domain" description="ABC transmembrane type-2" evidence="6">
    <location>
        <begin position="27"/>
        <end position="257"/>
    </location>
</feature>
<feature type="transmembrane region" description="Helical" evidence="5">
    <location>
        <begin position="149"/>
        <end position="170"/>
    </location>
</feature>
<feature type="transmembrane region" description="Helical" evidence="5">
    <location>
        <begin position="123"/>
        <end position="142"/>
    </location>
</feature>
<dbReference type="KEGG" id="vai:BU251_00460"/>
<feature type="transmembrane region" description="Helical" evidence="5">
    <location>
        <begin position="29"/>
        <end position="51"/>
    </location>
</feature>
<dbReference type="InterPro" id="IPR013525">
    <property type="entry name" value="ABC2_TM"/>
</dbReference>
<dbReference type="InterPro" id="IPR051784">
    <property type="entry name" value="Nod_factor_ABC_transporter"/>
</dbReference>
<keyword evidence="4 5" id="KW-0472">Membrane</keyword>
<evidence type="ECO:0000256" key="3">
    <source>
        <dbReference type="ARBA" id="ARBA00022989"/>
    </source>
</evidence>
<sequence length="260" mass="28777">MILKKLSWKFWRVWQRNFDVYLATWKVNFIPPLLEPVLYLFAFGIGLGGLVQKVSYMHADISYMAFIAPGLVAVAVMNHGFFETTYASFVRMYFQKTFDAILSTPLAIEDIIFGELVWGATKAFMAAAIMFAVLLGFGLIVLPMGLWVLAVALLAGMVFSGLGMCFTGLVKNIEMFNFPVFLFITPMFLLSGVFFPLETLPGWAQAVARIFPLTYVVSALRGLALGRPTGGILLDMLVLAALGIVSCCIAIVLMKKRLLK</sequence>
<dbReference type="PRINTS" id="PR00164">
    <property type="entry name" value="ABC2TRNSPORT"/>
</dbReference>
<organism evidence="7 8">
    <name type="scientific">Velamenicoccus archaeovorus</name>
    <dbReference type="NCBI Taxonomy" id="1930593"/>
    <lineage>
        <taxon>Bacteria</taxon>
        <taxon>Pseudomonadati</taxon>
        <taxon>Candidatus Omnitrophota</taxon>
        <taxon>Candidatus Velamenicoccus</taxon>
    </lineage>
</organism>
<dbReference type="PANTHER" id="PTHR43229">
    <property type="entry name" value="NODULATION PROTEIN J"/>
    <property type="match status" value="1"/>
</dbReference>
<name>A0A410P291_VELA1</name>